<protein>
    <submittedName>
        <fullName evidence="1">Uncharacterized protein</fullName>
    </submittedName>
</protein>
<dbReference type="EMBL" id="JAACJK010000112">
    <property type="protein sequence ID" value="KAF5331938.1"/>
    <property type="molecule type" value="Genomic_DNA"/>
</dbReference>
<organism evidence="1 2">
    <name type="scientific">Ephemerocybe angulata</name>
    <dbReference type="NCBI Taxonomy" id="980116"/>
    <lineage>
        <taxon>Eukaryota</taxon>
        <taxon>Fungi</taxon>
        <taxon>Dikarya</taxon>
        <taxon>Basidiomycota</taxon>
        <taxon>Agaricomycotina</taxon>
        <taxon>Agaricomycetes</taxon>
        <taxon>Agaricomycetidae</taxon>
        <taxon>Agaricales</taxon>
        <taxon>Agaricineae</taxon>
        <taxon>Psathyrellaceae</taxon>
        <taxon>Ephemerocybe</taxon>
    </lineage>
</organism>
<keyword evidence="2" id="KW-1185">Reference proteome</keyword>
<reference evidence="1 2" key="1">
    <citation type="journal article" date="2020" name="ISME J.">
        <title>Uncovering the hidden diversity of litter-decomposition mechanisms in mushroom-forming fungi.</title>
        <authorList>
            <person name="Floudas D."/>
            <person name="Bentzer J."/>
            <person name="Ahren D."/>
            <person name="Johansson T."/>
            <person name="Persson P."/>
            <person name="Tunlid A."/>
        </authorList>
    </citation>
    <scope>NUCLEOTIDE SEQUENCE [LARGE SCALE GENOMIC DNA]</scope>
    <source>
        <strain evidence="1 2">CBS 175.51</strain>
    </source>
</reference>
<dbReference type="Proteomes" id="UP000541558">
    <property type="component" value="Unassembled WGS sequence"/>
</dbReference>
<evidence type="ECO:0000313" key="1">
    <source>
        <dbReference type="EMBL" id="KAF5331938.1"/>
    </source>
</evidence>
<name>A0A8H5BZ06_9AGAR</name>
<proteinExistence type="predicted"/>
<accession>A0A8H5BZ06</accession>
<sequence>MTTDVVSCFRSPVLYCITRTYANLDSIISANEEMNTCYRLSPRRDDDLRSRVALGPATFMLWCLATRYLNDPLRRIPGPPSQSWAIAPTLGIPSNLSSGNRVEGKHMHFSIPFGVVDFLDPNYTLEKVRAYTSLKPA</sequence>
<gene>
    <name evidence="1" type="ORF">D9611_008953</name>
</gene>
<evidence type="ECO:0000313" key="2">
    <source>
        <dbReference type="Proteomes" id="UP000541558"/>
    </source>
</evidence>
<dbReference type="AlphaFoldDB" id="A0A8H5BZ06"/>
<comment type="caution">
    <text evidence="1">The sequence shown here is derived from an EMBL/GenBank/DDBJ whole genome shotgun (WGS) entry which is preliminary data.</text>
</comment>